<organism evidence="1 2">
    <name type="scientific">Caerostris darwini</name>
    <dbReference type="NCBI Taxonomy" id="1538125"/>
    <lineage>
        <taxon>Eukaryota</taxon>
        <taxon>Metazoa</taxon>
        <taxon>Ecdysozoa</taxon>
        <taxon>Arthropoda</taxon>
        <taxon>Chelicerata</taxon>
        <taxon>Arachnida</taxon>
        <taxon>Araneae</taxon>
        <taxon>Araneomorphae</taxon>
        <taxon>Entelegynae</taxon>
        <taxon>Araneoidea</taxon>
        <taxon>Araneidae</taxon>
        <taxon>Caerostris</taxon>
    </lineage>
</organism>
<protein>
    <submittedName>
        <fullName evidence="1">Uncharacterized protein</fullName>
    </submittedName>
</protein>
<accession>A0AAV4NJX0</accession>
<comment type="caution">
    <text evidence="1">The sequence shown here is derived from an EMBL/GenBank/DDBJ whole genome shotgun (WGS) entry which is preliminary data.</text>
</comment>
<evidence type="ECO:0000313" key="2">
    <source>
        <dbReference type="Proteomes" id="UP001054837"/>
    </source>
</evidence>
<name>A0AAV4NJX0_9ARAC</name>
<keyword evidence="2" id="KW-1185">Reference proteome</keyword>
<evidence type="ECO:0000313" key="1">
    <source>
        <dbReference type="EMBL" id="GIX85075.1"/>
    </source>
</evidence>
<sequence length="116" mass="13128">MFRRIRDSQREPFAVACDWGGLSRHRTWSRANFKFSPFAAIKANPSSSKFLNLLMTAIKSCLSSKLITIALTIVAITSLKRGGEFQLKEQPLQSEWALQSTYLTVDCKNGVQLKQF</sequence>
<dbReference type="EMBL" id="BPLQ01001757">
    <property type="protein sequence ID" value="GIX85075.1"/>
    <property type="molecule type" value="Genomic_DNA"/>
</dbReference>
<reference evidence="1 2" key="1">
    <citation type="submission" date="2021-06" db="EMBL/GenBank/DDBJ databases">
        <title>Caerostris darwini draft genome.</title>
        <authorList>
            <person name="Kono N."/>
            <person name="Arakawa K."/>
        </authorList>
    </citation>
    <scope>NUCLEOTIDE SEQUENCE [LARGE SCALE GENOMIC DNA]</scope>
</reference>
<dbReference type="AlphaFoldDB" id="A0AAV4NJX0"/>
<proteinExistence type="predicted"/>
<gene>
    <name evidence="1" type="ORF">CDAR_93901</name>
</gene>
<dbReference type="Proteomes" id="UP001054837">
    <property type="component" value="Unassembled WGS sequence"/>
</dbReference>